<evidence type="ECO:0000256" key="1">
    <source>
        <dbReference type="ARBA" id="ARBA00022676"/>
    </source>
</evidence>
<proteinExistence type="predicted"/>
<dbReference type="STRING" id="1122934.SAMN02745691_01163"/>
<dbReference type="OrthoDB" id="396512at2"/>
<dbReference type="PANTHER" id="PTHR22916">
    <property type="entry name" value="GLYCOSYLTRANSFERASE"/>
    <property type="match status" value="1"/>
</dbReference>
<dbReference type="AlphaFoldDB" id="A0A1M6FPG8"/>
<gene>
    <name evidence="4" type="ORF">SAMN02745691_01163</name>
</gene>
<evidence type="ECO:0000313" key="4">
    <source>
        <dbReference type="EMBL" id="SHI99621.1"/>
    </source>
</evidence>
<keyword evidence="5" id="KW-1185">Reference proteome</keyword>
<dbReference type="Proteomes" id="UP000184342">
    <property type="component" value="Unassembled WGS sequence"/>
</dbReference>
<name>A0A1M6FPG8_9FIRM</name>
<dbReference type="Pfam" id="PF00535">
    <property type="entry name" value="Glycos_transf_2"/>
    <property type="match status" value="1"/>
</dbReference>
<sequence length="338" mass="39431">MKLLTITVPCYNSQEYMRKCIDSLLPGGEDVEIIIVDDGSTDATAQIADEYAQKYPDMIRVIHQKNGGHGAGLNTGIRNATGLYFKVVDSDDWLESSAYEKLLKLIRKMNNKEQTADLIVCNYVYENQNSIHKKVMNCRRAMPRNRMITWENKMHFRYTQYILMHSAIFKTQVLRDSGVVMPEHQFYVDNVFVYAPLPYVKTLYYLDVDLYRYYIGRSDQSVNEQTMIRRIDQQINVNKIIIDTYNKTQMTSVGLEKYMRHYLTILMGITSLFLVLSENEADAIKKRELWGYLKKENPVLFNKTRWTFIGLGVNLPGRAGRRITIFGYRILQKLIGFN</sequence>
<reference evidence="4 5" key="1">
    <citation type="submission" date="2016-11" db="EMBL/GenBank/DDBJ databases">
        <authorList>
            <person name="Jaros S."/>
            <person name="Januszkiewicz K."/>
            <person name="Wedrychowicz H."/>
        </authorList>
    </citation>
    <scope>NUCLEOTIDE SEQUENCE [LARGE SCALE GENOMIC DNA]</scope>
    <source>
        <strain evidence="4 5">DSM 15970</strain>
    </source>
</reference>
<dbReference type="CDD" id="cd00761">
    <property type="entry name" value="Glyco_tranf_GTA_type"/>
    <property type="match status" value="1"/>
</dbReference>
<dbReference type="InterPro" id="IPR029044">
    <property type="entry name" value="Nucleotide-diphossugar_trans"/>
</dbReference>
<protein>
    <submittedName>
        <fullName evidence="4">Glycosyltransferase involved in cell wall bisynthesis</fullName>
    </submittedName>
</protein>
<evidence type="ECO:0000259" key="3">
    <source>
        <dbReference type="Pfam" id="PF00535"/>
    </source>
</evidence>
<dbReference type="GO" id="GO:0016757">
    <property type="term" value="F:glycosyltransferase activity"/>
    <property type="evidence" value="ECO:0007669"/>
    <property type="project" value="UniProtKB-KW"/>
</dbReference>
<keyword evidence="1" id="KW-0328">Glycosyltransferase</keyword>
<feature type="domain" description="Glycosyltransferase 2-like" evidence="3">
    <location>
        <begin position="6"/>
        <end position="169"/>
    </location>
</feature>
<dbReference type="EMBL" id="FQYT01000010">
    <property type="protein sequence ID" value="SHI99621.1"/>
    <property type="molecule type" value="Genomic_DNA"/>
</dbReference>
<dbReference type="SUPFAM" id="SSF53448">
    <property type="entry name" value="Nucleotide-diphospho-sugar transferases"/>
    <property type="match status" value="1"/>
</dbReference>
<dbReference type="RefSeq" id="WP_073993421.1">
    <property type="nucleotide sequence ID" value="NZ_FQYT01000010.1"/>
</dbReference>
<dbReference type="Gene3D" id="3.90.550.10">
    <property type="entry name" value="Spore Coat Polysaccharide Biosynthesis Protein SpsA, Chain A"/>
    <property type="match status" value="1"/>
</dbReference>
<keyword evidence="2 4" id="KW-0808">Transferase</keyword>
<accession>A0A1M6FPG8</accession>
<evidence type="ECO:0000313" key="5">
    <source>
        <dbReference type="Proteomes" id="UP000184342"/>
    </source>
</evidence>
<dbReference type="PANTHER" id="PTHR22916:SF51">
    <property type="entry name" value="GLYCOSYLTRANSFERASE EPSH-RELATED"/>
    <property type="match status" value="1"/>
</dbReference>
<evidence type="ECO:0000256" key="2">
    <source>
        <dbReference type="ARBA" id="ARBA00022679"/>
    </source>
</evidence>
<organism evidence="4 5">
    <name type="scientific">Parasporobacterium paucivorans DSM 15970</name>
    <dbReference type="NCBI Taxonomy" id="1122934"/>
    <lineage>
        <taxon>Bacteria</taxon>
        <taxon>Bacillati</taxon>
        <taxon>Bacillota</taxon>
        <taxon>Clostridia</taxon>
        <taxon>Lachnospirales</taxon>
        <taxon>Lachnospiraceae</taxon>
        <taxon>Parasporobacterium</taxon>
    </lineage>
</organism>
<dbReference type="InterPro" id="IPR001173">
    <property type="entry name" value="Glyco_trans_2-like"/>
</dbReference>